<evidence type="ECO:0000313" key="1">
    <source>
        <dbReference type="EMBL" id="KAJ9100946.1"/>
    </source>
</evidence>
<keyword evidence="2" id="KW-1185">Reference proteome</keyword>
<evidence type="ECO:0000313" key="2">
    <source>
        <dbReference type="Proteomes" id="UP001241377"/>
    </source>
</evidence>
<reference evidence="1" key="1">
    <citation type="submission" date="2023-04" db="EMBL/GenBank/DDBJ databases">
        <title>Draft Genome sequencing of Naganishia species isolated from polar environments using Oxford Nanopore Technology.</title>
        <authorList>
            <person name="Leo P."/>
            <person name="Venkateswaran K."/>
        </authorList>
    </citation>
    <scope>NUCLEOTIDE SEQUENCE</scope>
    <source>
        <strain evidence="1">MNA-CCFEE 5261</strain>
    </source>
</reference>
<name>A0ACC2VQN2_9TREE</name>
<dbReference type="EMBL" id="JASBWR010000060">
    <property type="protein sequence ID" value="KAJ9100946.1"/>
    <property type="molecule type" value="Genomic_DNA"/>
</dbReference>
<dbReference type="Proteomes" id="UP001241377">
    <property type="component" value="Unassembled WGS sequence"/>
</dbReference>
<proteinExistence type="predicted"/>
<comment type="caution">
    <text evidence="1">The sequence shown here is derived from an EMBL/GenBank/DDBJ whole genome shotgun (WGS) entry which is preliminary data.</text>
</comment>
<organism evidence="1 2">
    <name type="scientific">Naganishia cerealis</name>
    <dbReference type="NCBI Taxonomy" id="610337"/>
    <lineage>
        <taxon>Eukaryota</taxon>
        <taxon>Fungi</taxon>
        <taxon>Dikarya</taxon>
        <taxon>Basidiomycota</taxon>
        <taxon>Agaricomycotina</taxon>
        <taxon>Tremellomycetes</taxon>
        <taxon>Filobasidiales</taxon>
        <taxon>Filobasidiaceae</taxon>
        <taxon>Naganishia</taxon>
    </lineage>
</organism>
<protein>
    <submittedName>
        <fullName evidence="1">Uncharacterized protein</fullName>
    </submittedName>
</protein>
<accession>A0ACC2VQN2</accession>
<gene>
    <name evidence="1" type="ORF">QFC19_005342</name>
</gene>
<sequence length="208" mass="23732">MAAHKGPLGDLPGMTFDPVRNRYFPTREEEERPVATPPEPNSLRAGFRERLKRGRQAGRTTQAEVSGRGDVGKVESRVVKARNPRSKAATPSRGDRKNTSSHLDPDVRRIDKTLLRTTGLDLGRYDRFPLPTHAESQKRRQWVDSRLAMWSHLATNFRFYRRERSSLYSRMTSVTPYDEPTLPSALTVMSVSLQNDQQEVPMSKIEIV</sequence>